<dbReference type="PANTHER" id="PTHR30419">
    <property type="entry name" value="HTH-TYPE TRANSCRIPTIONAL REGULATOR YBHD"/>
    <property type="match status" value="1"/>
</dbReference>
<reference evidence="6 7" key="1">
    <citation type="submission" date="2018-08" db="EMBL/GenBank/DDBJ databases">
        <title>Genomic Encyclopedia of Archaeal and Bacterial Type Strains, Phase II (KMG-II): from individual species to whole genera.</title>
        <authorList>
            <person name="Goeker M."/>
        </authorList>
    </citation>
    <scope>NUCLEOTIDE SEQUENCE [LARGE SCALE GENOMIC DNA]</scope>
    <source>
        <strain evidence="6 7">DSM 45791</strain>
    </source>
</reference>
<dbReference type="InterPro" id="IPR050950">
    <property type="entry name" value="HTH-type_LysR_regulators"/>
</dbReference>
<organism evidence="6 7">
    <name type="scientific">Kutzneria buriramensis</name>
    <dbReference type="NCBI Taxonomy" id="1045776"/>
    <lineage>
        <taxon>Bacteria</taxon>
        <taxon>Bacillati</taxon>
        <taxon>Actinomycetota</taxon>
        <taxon>Actinomycetes</taxon>
        <taxon>Pseudonocardiales</taxon>
        <taxon>Pseudonocardiaceae</taxon>
        <taxon>Kutzneria</taxon>
    </lineage>
</organism>
<dbReference type="InterPro" id="IPR036388">
    <property type="entry name" value="WH-like_DNA-bd_sf"/>
</dbReference>
<evidence type="ECO:0000259" key="5">
    <source>
        <dbReference type="PROSITE" id="PS50931"/>
    </source>
</evidence>
<dbReference type="Proteomes" id="UP000256269">
    <property type="component" value="Unassembled WGS sequence"/>
</dbReference>
<proteinExistence type="inferred from homology"/>
<keyword evidence="4" id="KW-0804">Transcription</keyword>
<dbReference type="SUPFAM" id="SSF46785">
    <property type="entry name" value="Winged helix' DNA-binding domain"/>
    <property type="match status" value="1"/>
</dbReference>
<evidence type="ECO:0000313" key="7">
    <source>
        <dbReference type="Proteomes" id="UP000256269"/>
    </source>
</evidence>
<evidence type="ECO:0000256" key="4">
    <source>
        <dbReference type="ARBA" id="ARBA00023163"/>
    </source>
</evidence>
<dbReference type="InterPro" id="IPR000847">
    <property type="entry name" value="LysR_HTH_N"/>
</dbReference>
<name>A0A3E0GYG0_9PSEU</name>
<protein>
    <submittedName>
        <fullName evidence="6">DNA-binding transcriptional LysR family regulator</fullName>
    </submittedName>
</protein>
<dbReference type="Pfam" id="PF03466">
    <property type="entry name" value="LysR_substrate"/>
    <property type="match status" value="1"/>
</dbReference>
<dbReference type="InterPro" id="IPR005119">
    <property type="entry name" value="LysR_subst-bd"/>
</dbReference>
<keyword evidence="3 6" id="KW-0238">DNA-binding</keyword>
<evidence type="ECO:0000256" key="3">
    <source>
        <dbReference type="ARBA" id="ARBA00023125"/>
    </source>
</evidence>
<dbReference type="PRINTS" id="PR00039">
    <property type="entry name" value="HTHLYSR"/>
</dbReference>
<dbReference type="GO" id="GO:0003700">
    <property type="term" value="F:DNA-binding transcription factor activity"/>
    <property type="evidence" value="ECO:0007669"/>
    <property type="project" value="InterPro"/>
</dbReference>
<dbReference type="EMBL" id="QUNO01000020">
    <property type="protein sequence ID" value="REH33149.1"/>
    <property type="molecule type" value="Genomic_DNA"/>
</dbReference>
<dbReference type="Pfam" id="PF00126">
    <property type="entry name" value="HTH_1"/>
    <property type="match status" value="1"/>
</dbReference>
<feature type="domain" description="HTH lysR-type" evidence="5">
    <location>
        <begin position="1"/>
        <end position="58"/>
    </location>
</feature>
<dbReference type="PROSITE" id="PS50931">
    <property type="entry name" value="HTH_LYSR"/>
    <property type="match status" value="1"/>
</dbReference>
<dbReference type="CDD" id="cd05466">
    <property type="entry name" value="PBP2_LTTR_substrate"/>
    <property type="match status" value="1"/>
</dbReference>
<dbReference type="InterPro" id="IPR036390">
    <property type="entry name" value="WH_DNA-bd_sf"/>
</dbReference>
<keyword evidence="2" id="KW-0805">Transcription regulation</keyword>
<keyword evidence="7" id="KW-1185">Reference proteome</keyword>
<gene>
    <name evidence="6" type="ORF">BCF44_120221</name>
</gene>
<dbReference type="GO" id="GO:0005829">
    <property type="term" value="C:cytosol"/>
    <property type="evidence" value="ECO:0007669"/>
    <property type="project" value="TreeGrafter"/>
</dbReference>
<evidence type="ECO:0000256" key="1">
    <source>
        <dbReference type="ARBA" id="ARBA00009437"/>
    </source>
</evidence>
<dbReference type="OrthoDB" id="3181812at2"/>
<comment type="similarity">
    <text evidence="1">Belongs to the LysR transcriptional regulatory family.</text>
</comment>
<dbReference type="SUPFAM" id="SSF53850">
    <property type="entry name" value="Periplasmic binding protein-like II"/>
    <property type="match status" value="1"/>
</dbReference>
<dbReference type="Gene3D" id="3.40.190.10">
    <property type="entry name" value="Periplasmic binding protein-like II"/>
    <property type="match status" value="2"/>
</dbReference>
<dbReference type="Gene3D" id="1.10.10.10">
    <property type="entry name" value="Winged helix-like DNA-binding domain superfamily/Winged helix DNA-binding domain"/>
    <property type="match status" value="1"/>
</dbReference>
<dbReference type="GO" id="GO:0003677">
    <property type="term" value="F:DNA binding"/>
    <property type="evidence" value="ECO:0007669"/>
    <property type="project" value="UniProtKB-KW"/>
</dbReference>
<dbReference type="AlphaFoldDB" id="A0A3E0GYG0"/>
<evidence type="ECO:0000256" key="2">
    <source>
        <dbReference type="ARBA" id="ARBA00023015"/>
    </source>
</evidence>
<dbReference type="RefSeq" id="WP_116180548.1">
    <property type="nucleotide sequence ID" value="NZ_CP144375.1"/>
</dbReference>
<dbReference type="FunFam" id="1.10.10.10:FF:000001">
    <property type="entry name" value="LysR family transcriptional regulator"/>
    <property type="match status" value="1"/>
</dbReference>
<sequence length="288" mass="30153">MDARQLEYFLAVVDHGGVSRAAAALYVAQPSLSQALRTLEHDLGQPLFHRIGRRLVLNDAGRALVEPARQVVRGLATARSSVESVGGLAVGRVEIAATPSQAVEPLASLIKTFTTAHPGMTVAVRAAFTASSVIDMVRSGVVEVGLLASTEEPAAPGLRFTELGRQRFVLVTPPDGPFPPGHVVQHGELAGRRLIVGQTGSGMRRLVDRIRDGGVELAPIVETEHREAILPLVLNGVGMAVLADSWAGLAERAGALVFDLEPAAHLHISLASRPDALGPAAAAFLASL</sequence>
<comment type="caution">
    <text evidence="6">The sequence shown here is derived from an EMBL/GenBank/DDBJ whole genome shotgun (WGS) entry which is preliminary data.</text>
</comment>
<accession>A0A3E0GYG0</accession>
<evidence type="ECO:0000313" key="6">
    <source>
        <dbReference type="EMBL" id="REH33149.1"/>
    </source>
</evidence>